<name>A0A6A6SUT5_9PLEO</name>
<reference evidence="1" key="1">
    <citation type="journal article" date="2020" name="Stud. Mycol.">
        <title>101 Dothideomycetes genomes: a test case for predicting lifestyles and emergence of pathogens.</title>
        <authorList>
            <person name="Haridas S."/>
            <person name="Albert R."/>
            <person name="Binder M."/>
            <person name="Bloem J."/>
            <person name="Labutti K."/>
            <person name="Salamov A."/>
            <person name="Andreopoulos B."/>
            <person name="Baker S."/>
            <person name="Barry K."/>
            <person name="Bills G."/>
            <person name="Bluhm B."/>
            <person name="Cannon C."/>
            <person name="Castanera R."/>
            <person name="Culley D."/>
            <person name="Daum C."/>
            <person name="Ezra D."/>
            <person name="Gonzalez J."/>
            <person name="Henrissat B."/>
            <person name="Kuo A."/>
            <person name="Liang C."/>
            <person name="Lipzen A."/>
            <person name="Lutzoni F."/>
            <person name="Magnuson J."/>
            <person name="Mondo S."/>
            <person name="Nolan M."/>
            <person name="Ohm R."/>
            <person name="Pangilinan J."/>
            <person name="Park H.-J."/>
            <person name="Ramirez L."/>
            <person name="Alfaro M."/>
            <person name="Sun H."/>
            <person name="Tritt A."/>
            <person name="Yoshinaga Y."/>
            <person name="Zwiers L.-H."/>
            <person name="Turgeon B."/>
            <person name="Goodwin S."/>
            <person name="Spatafora J."/>
            <person name="Crous P."/>
            <person name="Grigoriev I."/>
        </authorList>
    </citation>
    <scope>NUCLEOTIDE SEQUENCE</scope>
    <source>
        <strain evidence="1">CBS 122681</strain>
    </source>
</reference>
<gene>
    <name evidence="1" type="ORF">K491DRAFT_118941</name>
</gene>
<dbReference type="OrthoDB" id="8062037at2759"/>
<evidence type="ECO:0000313" key="2">
    <source>
        <dbReference type="Proteomes" id="UP000799324"/>
    </source>
</evidence>
<dbReference type="AlphaFoldDB" id="A0A6A6SUT5"/>
<proteinExistence type="predicted"/>
<dbReference type="EMBL" id="MU004445">
    <property type="protein sequence ID" value="KAF2650741.1"/>
    <property type="molecule type" value="Genomic_DNA"/>
</dbReference>
<evidence type="ECO:0000313" key="1">
    <source>
        <dbReference type="EMBL" id="KAF2650741.1"/>
    </source>
</evidence>
<dbReference type="Proteomes" id="UP000799324">
    <property type="component" value="Unassembled WGS sequence"/>
</dbReference>
<evidence type="ECO:0008006" key="3">
    <source>
        <dbReference type="Google" id="ProtNLM"/>
    </source>
</evidence>
<organism evidence="1 2">
    <name type="scientific">Lophiostoma macrostomum CBS 122681</name>
    <dbReference type="NCBI Taxonomy" id="1314788"/>
    <lineage>
        <taxon>Eukaryota</taxon>
        <taxon>Fungi</taxon>
        <taxon>Dikarya</taxon>
        <taxon>Ascomycota</taxon>
        <taxon>Pezizomycotina</taxon>
        <taxon>Dothideomycetes</taxon>
        <taxon>Pleosporomycetidae</taxon>
        <taxon>Pleosporales</taxon>
        <taxon>Lophiostomataceae</taxon>
        <taxon>Lophiostoma</taxon>
    </lineage>
</organism>
<sequence length="196" mass="22474">MKNSYARSLLGSKFDFKRNAKLPELTTSNADMEPEGFDLYIKWLYKKEVPTLIPDNDDADFEQHFLVLTKAWVAGSILGDWKFQSIMTKQIVCDLEDAPILPNPRTVQYVFTLRLPLASANSKIQELILALFGKYAIPQEIAFWDLVEEPWAREFMSRLIKTFMTLRDNPRARNNSDIIRRCTVSAPASDVPDGPE</sequence>
<protein>
    <recommendedName>
        <fullName evidence="3">BTB domain-containing protein</fullName>
    </recommendedName>
</protein>
<keyword evidence="2" id="KW-1185">Reference proteome</keyword>
<accession>A0A6A6SUT5</accession>